<comment type="caution">
    <text evidence="2">The sequence shown here is derived from an EMBL/GenBank/DDBJ whole genome shotgun (WGS) entry which is preliminary data.</text>
</comment>
<accession>A0A4R6QAL1</accession>
<proteinExistence type="inferred from homology"/>
<gene>
    <name evidence="2" type="ORF">EV211_10526</name>
</gene>
<dbReference type="PANTHER" id="PTHR37298">
    <property type="entry name" value="UPF0111 PROTEIN YKAA"/>
    <property type="match status" value="1"/>
</dbReference>
<reference evidence="2 3" key="1">
    <citation type="submission" date="2019-03" db="EMBL/GenBank/DDBJ databases">
        <title>Genomic Encyclopedia of Type Strains, Phase IV (KMG-IV): sequencing the most valuable type-strain genomes for metagenomic binning, comparative biology and taxonomic classification.</title>
        <authorList>
            <person name="Goeker M."/>
        </authorList>
    </citation>
    <scope>NUCLEOTIDE SEQUENCE [LARGE SCALE GENOMIC DNA]</scope>
    <source>
        <strain evidence="2 3">DSM 28287</strain>
    </source>
</reference>
<comment type="similarity">
    <text evidence="1">Belongs to the UPF0111 family.</text>
</comment>
<dbReference type="InterPro" id="IPR018445">
    <property type="entry name" value="Put_Phosphate_transp_reg"/>
</dbReference>
<protein>
    <submittedName>
        <fullName evidence="2">Putative phosphate transport protein (TIGR00153 family)</fullName>
    </submittedName>
</protein>
<dbReference type="InterPro" id="IPR038078">
    <property type="entry name" value="PhoU-like_sf"/>
</dbReference>
<dbReference type="AlphaFoldDB" id="A0A4R6QAL1"/>
<dbReference type="PANTHER" id="PTHR37298:SF1">
    <property type="entry name" value="UPF0111 PROTEIN YKAA"/>
    <property type="match status" value="1"/>
</dbReference>
<dbReference type="Proteomes" id="UP000295500">
    <property type="component" value="Unassembled WGS sequence"/>
</dbReference>
<dbReference type="Pfam" id="PF01865">
    <property type="entry name" value="PhoU_div"/>
    <property type="match status" value="1"/>
</dbReference>
<evidence type="ECO:0000313" key="3">
    <source>
        <dbReference type="Proteomes" id="UP000295500"/>
    </source>
</evidence>
<evidence type="ECO:0000256" key="1">
    <source>
        <dbReference type="ARBA" id="ARBA00008591"/>
    </source>
</evidence>
<dbReference type="SUPFAM" id="SSF109755">
    <property type="entry name" value="PhoU-like"/>
    <property type="match status" value="1"/>
</dbReference>
<dbReference type="Gene3D" id="1.20.58.220">
    <property type="entry name" value="Phosphate transport system protein phou homolog 2, domain 2"/>
    <property type="match status" value="1"/>
</dbReference>
<dbReference type="OrthoDB" id="9797568at2"/>
<evidence type="ECO:0000313" key="2">
    <source>
        <dbReference type="EMBL" id="TDP58956.1"/>
    </source>
</evidence>
<keyword evidence="3" id="KW-1185">Reference proteome</keyword>
<dbReference type="RefSeq" id="WP_133527780.1">
    <property type="nucleotide sequence ID" value="NZ_CALCQM010000100.1"/>
</dbReference>
<dbReference type="EMBL" id="SNXO01000005">
    <property type="protein sequence ID" value="TDP58956.1"/>
    <property type="molecule type" value="Genomic_DNA"/>
</dbReference>
<name>A0A4R6QAL1_9FIRM</name>
<sequence length="210" mass="24881">MDKKKQRGLFNKKKQPDVYKLLVNQCEKACTSSTLLVEFMNKLDPETADKIEEYEKTADEKRSELVYYVKNAFITPVDRHYLFKVSRVLDDLSDEIKDLKDFILYFDYHPTEKNIEMAQLASNAIFTLTDAMKKWNDPNTDDFWKDLKQAKKYQDRVKRLYWENIKELESFESMTGIITMREFCRDLNNLVNKVGKAADRMGDLKIKSIK</sequence>
<dbReference type="InterPro" id="IPR052912">
    <property type="entry name" value="UPF0111_domain"/>
</dbReference>
<organism evidence="2 3">
    <name type="scientific">Aminicella lysinilytica</name>
    <dbReference type="NCBI Taxonomy" id="433323"/>
    <lineage>
        <taxon>Bacteria</taxon>
        <taxon>Bacillati</taxon>
        <taxon>Bacillota</taxon>
        <taxon>Clostridia</taxon>
        <taxon>Peptostreptococcales</taxon>
        <taxon>Anaerovoracaceae</taxon>
        <taxon>Aminicella</taxon>
    </lineage>
</organism>